<dbReference type="AlphaFoldDB" id="A0A4Q4Z6E9"/>
<keyword evidence="2" id="KW-0175">Coiled coil</keyword>
<comment type="caution">
    <text evidence="4">The sequence shown here is derived from an EMBL/GenBank/DDBJ whole genome shotgun (WGS) entry which is preliminary data.</text>
</comment>
<dbReference type="PANTHER" id="PTHR30204:SF58">
    <property type="entry name" value="HTH-TYPE TRANSCRIPTIONAL REGULATOR YFMP"/>
    <property type="match status" value="1"/>
</dbReference>
<protein>
    <submittedName>
        <fullName evidence="4">MerR family DNA-binding transcriptional regulator</fullName>
    </submittedName>
</protein>
<dbReference type="Pfam" id="PF13411">
    <property type="entry name" value="MerR_1"/>
    <property type="match status" value="1"/>
</dbReference>
<dbReference type="InterPro" id="IPR009061">
    <property type="entry name" value="DNA-bd_dom_put_sf"/>
</dbReference>
<dbReference type="SMART" id="SM00422">
    <property type="entry name" value="HTH_MERR"/>
    <property type="match status" value="1"/>
</dbReference>
<sequence>MPEKSWTIRDLAREYDVTLRTIRHYEDLGLVTPERRGSTRVFHQRDRIRLELVLRGRRLGFSLEEIARIVNMYDDQPGEAGQLEYLLDQIRVRREELARMRADIEQTERDLDAVEARCREDLAKLR</sequence>
<proteinExistence type="predicted"/>
<dbReference type="CDD" id="cd04776">
    <property type="entry name" value="HTH_GnyR"/>
    <property type="match status" value="1"/>
</dbReference>
<feature type="coiled-coil region" evidence="2">
    <location>
        <begin position="87"/>
        <end position="124"/>
    </location>
</feature>
<keyword evidence="1 4" id="KW-0238">DNA-binding</keyword>
<evidence type="ECO:0000313" key="5">
    <source>
        <dbReference type="Proteomes" id="UP000295198"/>
    </source>
</evidence>
<keyword evidence="5" id="KW-1185">Reference proteome</keyword>
<dbReference type="Gene3D" id="1.10.1660.10">
    <property type="match status" value="1"/>
</dbReference>
<evidence type="ECO:0000256" key="2">
    <source>
        <dbReference type="SAM" id="Coils"/>
    </source>
</evidence>
<dbReference type="GO" id="GO:0003677">
    <property type="term" value="F:DNA binding"/>
    <property type="evidence" value="ECO:0007669"/>
    <property type="project" value="UniProtKB-KW"/>
</dbReference>
<organism evidence="4 5">
    <name type="scientific">Nocardioides guangzhouensis</name>
    <dbReference type="NCBI Taxonomy" id="2497878"/>
    <lineage>
        <taxon>Bacteria</taxon>
        <taxon>Bacillati</taxon>
        <taxon>Actinomycetota</taxon>
        <taxon>Actinomycetes</taxon>
        <taxon>Propionibacteriales</taxon>
        <taxon>Nocardioidaceae</taxon>
        <taxon>Nocardioides</taxon>
    </lineage>
</organism>
<dbReference type="GO" id="GO:0003700">
    <property type="term" value="F:DNA-binding transcription factor activity"/>
    <property type="evidence" value="ECO:0007669"/>
    <property type="project" value="InterPro"/>
</dbReference>
<reference evidence="4 5" key="1">
    <citation type="submission" date="2019-01" db="EMBL/GenBank/DDBJ databases">
        <title>Nocardioides guangzhouensis sp. nov., an actinobacterium isolated from soil.</title>
        <authorList>
            <person name="Fu Y."/>
            <person name="Cai Y."/>
            <person name="Lin Z."/>
            <person name="Chen P."/>
        </authorList>
    </citation>
    <scope>NUCLEOTIDE SEQUENCE [LARGE SCALE GENOMIC DNA]</scope>
    <source>
        <strain evidence="4 5">130</strain>
    </source>
</reference>
<evidence type="ECO:0000259" key="3">
    <source>
        <dbReference type="PROSITE" id="PS50937"/>
    </source>
</evidence>
<dbReference type="Proteomes" id="UP000295198">
    <property type="component" value="Unassembled WGS sequence"/>
</dbReference>
<dbReference type="EMBL" id="SDKM01000033">
    <property type="protein sequence ID" value="RYP83387.1"/>
    <property type="molecule type" value="Genomic_DNA"/>
</dbReference>
<dbReference type="PANTHER" id="PTHR30204">
    <property type="entry name" value="REDOX-CYCLING DRUG-SENSING TRANSCRIPTIONAL ACTIVATOR SOXR"/>
    <property type="match status" value="1"/>
</dbReference>
<dbReference type="PROSITE" id="PS50937">
    <property type="entry name" value="HTH_MERR_2"/>
    <property type="match status" value="1"/>
</dbReference>
<dbReference type="InterPro" id="IPR000551">
    <property type="entry name" value="MerR-type_HTH_dom"/>
</dbReference>
<accession>A0A4Q4Z6E9</accession>
<name>A0A4Q4Z6E9_9ACTN</name>
<gene>
    <name evidence="4" type="ORF">EKO23_18985</name>
</gene>
<feature type="domain" description="HTH merR-type" evidence="3">
    <location>
        <begin position="5"/>
        <end position="72"/>
    </location>
</feature>
<dbReference type="OrthoDB" id="9809391at2"/>
<evidence type="ECO:0000256" key="1">
    <source>
        <dbReference type="ARBA" id="ARBA00023125"/>
    </source>
</evidence>
<dbReference type="RefSeq" id="WP_134719703.1">
    <property type="nucleotide sequence ID" value="NZ_SDKM01000033.1"/>
</dbReference>
<dbReference type="SUPFAM" id="SSF46955">
    <property type="entry name" value="Putative DNA-binding domain"/>
    <property type="match status" value="1"/>
</dbReference>
<evidence type="ECO:0000313" key="4">
    <source>
        <dbReference type="EMBL" id="RYP83387.1"/>
    </source>
</evidence>
<dbReference type="InterPro" id="IPR047057">
    <property type="entry name" value="MerR_fam"/>
</dbReference>